<reference evidence="7" key="1">
    <citation type="submission" date="2021-02" db="EMBL/GenBank/DDBJ databases">
        <title>Comparative genomics reveals that relaxation of natural selection precedes convergent phenotypic evolution of cavefish.</title>
        <authorList>
            <person name="Peng Z."/>
        </authorList>
    </citation>
    <scope>NUCLEOTIDE SEQUENCE</scope>
    <source>
        <tissue evidence="7">Muscle</tissue>
    </source>
</reference>
<feature type="transmembrane region" description="Helical" evidence="5">
    <location>
        <begin position="40"/>
        <end position="63"/>
    </location>
</feature>
<proteinExistence type="inferred from homology"/>
<evidence type="ECO:0000256" key="4">
    <source>
        <dbReference type="ARBA" id="ARBA00023136"/>
    </source>
</evidence>
<evidence type="ECO:0000313" key="8">
    <source>
        <dbReference type="Proteomes" id="UP001059041"/>
    </source>
</evidence>
<dbReference type="Pfam" id="PF00229">
    <property type="entry name" value="TNF"/>
    <property type="match status" value="1"/>
</dbReference>
<dbReference type="GO" id="GO:0005164">
    <property type="term" value="F:tumor necrosis factor receptor binding"/>
    <property type="evidence" value="ECO:0007669"/>
    <property type="project" value="InterPro"/>
</dbReference>
<dbReference type="GO" id="GO:0005615">
    <property type="term" value="C:extracellular space"/>
    <property type="evidence" value="ECO:0007669"/>
    <property type="project" value="UniProtKB-KW"/>
</dbReference>
<dbReference type="PANTHER" id="PTHR11471:SF56">
    <property type="entry name" value="TUMOR NECROSIS FACTOR LIGAND SUPERFAMILY MEMBER 14-LIKE"/>
    <property type="match status" value="1"/>
</dbReference>
<dbReference type="InterPro" id="IPR008983">
    <property type="entry name" value="Tumour_necrosis_fac-like_dom"/>
</dbReference>
<dbReference type="AlphaFoldDB" id="A0A9W7WZ32"/>
<dbReference type="PROSITE" id="PS50049">
    <property type="entry name" value="THD_2"/>
    <property type="match status" value="1"/>
</dbReference>
<comment type="similarity">
    <text evidence="2">Belongs to the tumor necrosis factor family.</text>
</comment>
<keyword evidence="5" id="KW-0812">Transmembrane</keyword>
<keyword evidence="8" id="KW-1185">Reference proteome</keyword>
<dbReference type="GO" id="GO:0005125">
    <property type="term" value="F:cytokine activity"/>
    <property type="evidence" value="ECO:0007669"/>
    <property type="project" value="UniProtKB-KW"/>
</dbReference>
<dbReference type="InterPro" id="IPR006052">
    <property type="entry name" value="TNF_dom"/>
</dbReference>
<dbReference type="EMBL" id="JAFHDT010000004">
    <property type="protein sequence ID" value="KAI7810783.1"/>
    <property type="molecule type" value="Genomic_DNA"/>
</dbReference>
<keyword evidence="4 5" id="KW-0472">Membrane</keyword>
<accession>A0A9W7WZ32</accession>
<dbReference type="GO" id="GO:0016020">
    <property type="term" value="C:membrane"/>
    <property type="evidence" value="ECO:0007669"/>
    <property type="project" value="UniProtKB-SubCell"/>
</dbReference>
<name>A0A9W7WZ32_TRIRA</name>
<dbReference type="Gene3D" id="2.60.120.40">
    <property type="match status" value="1"/>
</dbReference>
<protein>
    <submittedName>
        <fullName evidence="7">Tumor necrosis factor ligand superfamily member 14-like</fullName>
    </submittedName>
</protein>
<evidence type="ECO:0000259" key="6">
    <source>
        <dbReference type="PROSITE" id="PS50049"/>
    </source>
</evidence>
<dbReference type="GO" id="GO:0006955">
    <property type="term" value="P:immune response"/>
    <property type="evidence" value="ECO:0007669"/>
    <property type="project" value="InterPro"/>
</dbReference>
<dbReference type="SUPFAM" id="SSF49842">
    <property type="entry name" value="TNF-like"/>
    <property type="match status" value="1"/>
</dbReference>
<gene>
    <name evidence="7" type="ORF">IRJ41_006526</name>
</gene>
<evidence type="ECO:0000256" key="3">
    <source>
        <dbReference type="ARBA" id="ARBA00022514"/>
    </source>
</evidence>
<keyword evidence="5" id="KW-1133">Transmembrane helix</keyword>
<evidence type="ECO:0000256" key="5">
    <source>
        <dbReference type="SAM" id="Phobius"/>
    </source>
</evidence>
<comment type="caution">
    <text evidence="7">The sequence shown here is derived from an EMBL/GenBank/DDBJ whole genome shotgun (WGS) entry which is preliminary data.</text>
</comment>
<sequence length="242" mass="27448">MAEAGENRDVKERCPQVFVVDSKALGVPAAVKLDGHHLSLIYLLLGVALLGVFIEAGLIYHLYNRLTAPSDRPIHNVEYMKAENNSFLNKPHEHNEILPEKLPEDVRKPAAFLQKEHGALRWTRNIFPTFVTGLQLMNNSLYIQEDGCYYIFSKMSFLENCSLVKHQVMYITGRYSGTIELMKSSRYLCNNHKDQSMPERGNSYLGGIFNLVKGDSVFVQVNNLSLVYGEASENFFGAFKIH</sequence>
<dbReference type="PANTHER" id="PTHR11471">
    <property type="entry name" value="TUMOR NECROSIS FACTOR FAMILY MEMBER"/>
    <property type="match status" value="1"/>
</dbReference>
<comment type="subcellular location">
    <subcellularLocation>
        <location evidence="1">Membrane</location>
    </subcellularLocation>
</comment>
<evidence type="ECO:0000256" key="1">
    <source>
        <dbReference type="ARBA" id="ARBA00004370"/>
    </source>
</evidence>
<evidence type="ECO:0000256" key="2">
    <source>
        <dbReference type="ARBA" id="ARBA00008670"/>
    </source>
</evidence>
<dbReference type="SMART" id="SM00207">
    <property type="entry name" value="TNF"/>
    <property type="match status" value="1"/>
</dbReference>
<dbReference type="Proteomes" id="UP001059041">
    <property type="component" value="Linkage Group LG4"/>
</dbReference>
<feature type="domain" description="THD" evidence="6">
    <location>
        <begin position="109"/>
        <end position="241"/>
    </location>
</feature>
<organism evidence="7 8">
    <name type="scientific">Triplophysa rosa</name>
    <name type="common">Cave loach</name>
    <dbReference type="NCBI Taxonomy" id="992332"/>
    <lineage>
        <taxon>Eukaryota</taxon>
        <taxon>Metazoa</taxon>
        <taxon>Chordata</taxon>
        <taxon>Craniata</taxon>
        <taxon>Vertebrata</taxon>
        <taxon>Euteleostomi</taxon>
        <taxon>Actinopterygii</taxon>
        <taxon>Neopterygii</taxon>
        <taxon>Teleostei</taxon>
        <taxon>Ostariophysi</taxon>
        <taxon>Cypriniformes</taxon>
        <taxon>Nemacheilidae</taxon>
        <taxon>Triplophysa</taxon>
    </lineage>
</organism>
<evidence type="ECO:0000313" key="7">
    <source>
        <dbReference type="EMBL" id="KAI7810783.1"/>
    </source>
</evidence>
<keyword evidence="3" id="KW-0202">Cytokine</keyword>